<evidence type="ECO:0000313" key="1">
    <source>
        <dbReference type="EMBL" id="MCD9644823.1"/>
    </source>
</evidence>
<protein>
    <submittedName>
        <fullName evidence="1">Uncharacterized protein</fullName>
    </submittedName>
</protein>
<proteinExistence type="predicted"/>
<comment type="caution">
    <text evidence="1">The sequence shown here is derived from an EMBL/GenBank/DDBJ whole genome shotgun (WGS) entry which is preliminary data.</text>
</comment>
<organism evidence="1 2">
    <name type="scientific">Datura stramonium</name>
    <name type="common">Jimsonweed</name>
    <name type="synonym">Common thornapple</name>
    <dbReference type="NCBI Taxonomy" id="4076"/>
    <lineage>
        <taxon>Eukaryota</taxon>
        <taxon>Viridiplantae</taxon>
        <taxon>Streptophyta</taxon>
        <taxon>Embryophyta</taxon>
        <taxon>Tracheophyta</taxon>
        <taxon>Spermatophyta</taxon>
        <taxon>Magnoliopsida</taxon>
        <taxon>eudicotyledons</taxon>
        <taxon>Gunneridae</taxon>
        <taxon>Pentapetalae</taxon>
        <taxon>asterids</taxon>
        <taxon>lamiids</taxon>
        <taxon>Solanales</taxon>
        <taxon>Solanaceae</taxon>
        <taxon>Solanoideae</taxon>
        <taxon>Datureae</taxon>
        <taxon>Datura</taxon>
    </lineage>
</organism>
<evidence type="ECO:0000313" key="2">
    <source>
        <dbReference type="Proteomes" id="UP000823775"/>
    </source>
</evidence>
<dbReference type="EMBL" id="JACEIK010004257">
    <property type="protein sequence ID" value="MCD9644823.1"/>
    <property type="molecule type" value="Genomic_DNA"/>
</dbReference>
<accession>A0ABS8VCS2</accession>
<gene>
    <name evidence="1" type="ORF">HAX54_033272</name>
</gene>
<dbReference type="Proteomes" id="UP000823775">
    <property type="component" value="Unassembled WGS sequence"/>
</dbReference>
<feature type="non-terminal residue" evidence="1">
    <location>
        <position position="115"/>
    </location>
</feature>
<sequence>TNEVRSKEGKHHNNAGNALDWRIADLEAQTAPHDIIRQKDGKMSFDWRTRPVSSRWVQQNIGPIYSWLQATAWILCCIGGSRIGTSESPPCLQYTLDLLNILLRIGDSAVNREFL</sequence>
<reference evidence="1 2" key="1">
    <citation type="journal article" date="2021" name="BMC Genomics">
        <title>Datura genome reveals duplications of psychoactive alkaloid biosynthetic genes and high mutation rate following tissue culture.</title>
        <authorList>
            <person name="Rajewski A."/>
            <person name="Carter-House D."/>
            <person name="Stajich J."/>
            <person name="Litt A."/>
        </authorList>
    </citation>
    <scope>NUCLEOTIDE SEQUENCE [LARGE SCALE GENOMIC DNA]</scope>
    <source>
        <strain evidence="1">AR-01</strain>
    </source>
</reference>
<name>A0ABS8VCS2_DATST</name>
<feature type="non-terminal residue" evidence="1">
    <location>
        <position position="1"/>
    </location>
</feature>
<keyword evidence="2" id="KW-1185">Reference proteome</keyword>